<dbReference type="EMBL" id="JABEQN010000033">
    <property type="protein sequence ID" value="MBB2195583.1"/>
    <property type="molecule type" value="Genomic_DNA"/>
</dbReference>
<accession>A0A7W4NUD4</accession>
<keyword evidence="4" id="KW-1185">Reference proteome</keyword>
<sequence>MTISAPGTLPLFDLPDRVTVGGGEAFRLVLHHVPTMPGQCLQHWLLQREPTHEPATPIWSDKEPEILAQDRR</sequence>
<dbReference type="Proteomes" id="UP000561077">
    <property type="component" value="Unassembled WGS sequence"/>
</dbReference>
<evidence type="ECO:0000313" key="2">
    <source>
        <dbReference type="EMBL" id="MBB2166482.1"/>
    </source>
</evidence>
<evidence type="ECO:0000313" key="4">
    <source>
        <dbReference type="Proteomes" id="UP000540490"/>
    </source>
</evidence>
<organism evidence="2 5">
    <name type="scientific">Gluconacetobacter dulcium</name>
    <dbReference type="NCBI Taxonomy" id="2729096"/>
    <lineage>
        <taxon>Bacteria</taxon>
        <taxon>Pseudomonadati</taxon>
        <taxon>Pseudomonadota</taxon>
        <taxon>Alphaproteobacteria</taxon>
        <taxon>Acetobacterales</taxon>
        <taxon>Acetobacteraceae</taxon>
        <taxon>Gluconacetobacter</taxon>
    </lineage>
</organism>
<reference evidence="4 5" key="1">
    <citation type="submission" date="2020-04" db="EMBL/GenBank/DDBJ databases">
        <title>Description of novel Gluconacetobacter.</title>
        <authorList>
            <person name="Sombolestani A."/>
        </authorList>
    </citation>
    <scope>NUCLEOTIDE SEQUENCE [LARGE SCALE GENOMIC DNA]</scope>
    <source>
        <strain evidence="3 4">LMG 1728</strain>
        <strain evidence="2 5">LMG 1731</strain>
    </source>
</reference>
<evidence type="ECO:0000313" key="5">
    <source>
        <dbReference type="Proteomes" id="UP000561077"/>
    </source>
</evidence>
<protein>
    <submittedName>
        <fullName evidence="2">Uncharacterized protein</fullName>
    </submittedName>
</protein>
<dbReference type="EMBL" id="JABEQO010000033">
    <property type="protein sequence ID" value="MBB2166482.1"/>
    <property type="molecule type" value="Genomic_DNA"/>
</dbReference>
<dbReference type="AlphaFoldDB" id="A0A7W4NUD4"/>
<evidence type="ECO:0000313" key="3">
    <source>
        <dbReference type="EMBL" id="MBB2195583.1"/>
    </source>
</evidence>
<evidence type="ECO:0000256" key="1">
    <source>
        <dbReference type="SAM" id="MobiDB-lite"/>
    </source>
</evidence>
<feature type="region of interest" description="Disordered" evidence="1">
    <location>
        <begin position="52"/>
        <end position="72"/>
    </location>
</feature>
<feature type="compositionally biased region" description="Basic and acidic residues" evidence="1">
    <location>
        <begin position="60"/>
        <end position="72"/>
    </location>
</feature>
<gene>
    <name evidence="3" type="ORF">HLH25_18520</name>
    <name evidence="2" type="ORF">HLH26_18520</name>
</gene>
<name>A0A7W4NUD4_9PROT</name>
<comment type="caution">
    <text evidence="2">The sequence shown here is derived from an EMBL/GenBank/DDBJ whole genome shotgun (WGS) entry which is preliminary data.</text>
</comment>
<dbReference type="Proteomes" id="UP000540490">
    <property type="component" value="Unassembled WGS sequence"/>
</dbReference>
<dbReference type="RefSeq" id="WP_182975475.1">
    <property type="nucleotide sequence ID" value="NZ_JABEQN010000033.1"/>
</dbReference>
<proteinExistence type="predicted"/>